<dbReference type="Pfam" id="PF00589">
    <property type="entry name" value="Phage_integrase"/>
    <property type="match status" value="1"/>
</dbReference>
<keyword evidence="1" id="KW-0238">DNA-binding</keyword>
<dbReference type="GO" id="GO:0015074">
    <property type="term" value="P:DNA integration"/>
    <property type="evidence" value="ECO:0007669"/>
    <property type="project" value="InterPro"/>
</dbReference>
<sequence>MKLPAIIDHSHNLTHSEVIAYSLDPRVESLLSGIDFSIITPSDQAELIRMSRMRGIDITTSPTLQESIKRFIAEFKNRVGALDSPKDRSNTVRSLMSNWNVFVKWCESNGIYSTLPASIETVENYLNHRFNSGVSKHSLVMDQWAIRRFHREGGCPDPTEEQRIKGLVSKLKRDLVFVHNDITQQATAMRKSAMKTLVQKWGGENATLKQMRDLAMMVLAYSTLLRGSELARVKIEHFEINSKRGAVLTIPVSKTNHSGNPDSVFIIERQMIHVYRYLAADGRSITDKGYLFGSVSSNGKKSIRRIKPLTVQSIRHVFNEAWELTNDNNSQGRPFTAHSARIGAAQDLRITDGVKIQDIMHAGRWTNEAMVLRYTRNIDAEESSSVLLQDGF</sequence>
<proteinExistence type="predicted"/>
<dbReference type="PROSITE" id="PS51898">
    <property type="entry name" value="TYR_RECOMBINASE"/>
    <property type="match status" value="1"/>
</dbReference>
<dbReference type="SUPFAM" id="SSF56349">
    <property type="entry name" value="DNA breaking-rejoining enzymes"/>
    <property type="match status" value="1"/>
</dbReference>
<dbReference type="RefSeq" id="WP_136502021.1">
    <property type="nucleotide sequence ID" value="NZ_SSUX01000011.1"/>
</dbReference>
<dbReference type="PANTHER" id="PTHR34605:SF4">
    <property type="entry name" value="DNA ADENINE METHYLTRANSFERASE"/>
    <property type="match status" value="1"/>
</dbReference>
<dbReference type="GO" id="GO:0003677">
    <property type="term" value="F:DNA binding"/>
    <property type="evidence" value="ECO:0007669"/>
    <property type="project" value="UniProtKB-KW"/>
</dbReference>
<evidence type="ECO:0000256" key="1">
    <source>
        <dbReference type="ARBA" id="ARBA00023125"/>
    </source>
</evidence>
<comment type="caution">
    <text evidence="4">The sequence shown here is derived from an EMBL/GenBank/DDBJ whole genome shotgun (WGS) entry which is preliminary data.</text>
</comment>
<dbReference type="InterPro" id="IPR002104">
    <property type="entry name" value="Integrase_catalytic"/>
</dbReference>
<dbReference type="InterPro" id="IPR013762">
    <property type="entry name" value="Integrase-like_cat_sf"/>
</dbReference>
<dbReference type="Gene3D" id="1.10.150.130">
    <property type="match status" value="1"/>
</dbReference>
<dbReference type="EMBL" id="SSUX01000011">
    <property type="protein sequence ID" value="THJ43582.1"/>
    <property type="molecule type" value="Genomic_DNA"/>
</dbReference>
<evidence type="ECO:0000313" key="5">
    <source>
        <dbReference type="Proteomes" id="UP000309618"/>
    </source>
</evidence>
<keyword evidence="2" id="KW-0233">DNA recombination</keyword>
<dbReference type="AlphaFoldDB" id="A0A4V6S7I5"/>
<dbReference type="GO" id="GO:0006310">
    <property type="term" value="P:DNA recombination"/>
    <property type="evidence" value="ECO:0007669"/>
    <property type="project" value="UniProtKB-KW"/>
</dbReference>
<dbReference type="PANTHER" id="PTHR34605">
    <property type="entry name" value="PHAGE_INTEGRASE DOMAIN-CONTAINING PROTEIN"/>
    <property type="match status" value="1"/>
</dbReference>
<evidence type="ECO:0000256" key="2">
    <source>
        <dbReference type="ARBA" id="ARBA00023172"/>
    </source>
</evidence>
<name>A0A4V6S7I5_AERVE</name>
<protein>
    <recommendedName>
        <fullName evidence="3">Tyr recombinase domain-containing protein</fullName>
    </recommendedName>
</protein>
<organism evidence="4 5">
    <name type="scientific">Aeromonas veronii</name>
    <dbReference type="NCBI Taxonomy" id="654"/>
    <lineage>
        <taxon>Bacteria</taxon>
        <taxon>Pseudomonadati</taxon>
        <taxon>Pseudomonadota</taxon>
        <taxon>Gammaproteobacteria</taxon>
        <taxon>Aeromonadales</taxon>
        <taxon>Aeromonadaceae</taxon>
        <taxon>Aeromonas</taxon>
    </lineage>
</organism>
<evidence type="ECO:0000313" key="4">
    <source>
        <dbReference type="EMBL" id="THJ43582.1"/>
    </source>
</evidence>
<evidence type="ECO:0000259" key="3">
    <source>
        <dbReference type="PROSITE" id="PS51898"/>
    </source>
</evidence>
<dbReference type="Proteomes" id="UP000309618">
    <property type="component" value="Unassembled WGS sequence"/>
</dbReference>
<dbReference type="InterPro" id="IPR011010">
    <property type="entry name" value="DNA_brk_join_enz"/>
</dbReference>
<gene>
    <name evidence="4" type="ORF">E8Q35_14850</name>
</gene>
<feature type="domain" description="Tyr recombinase" evidence="3">
    <location>
        <begin position="192"/>
        <end position="388"/>
    </location>
</feature>
<accession>A0A4V6S7I5</accession>
<dbReference type="InterPro" id="IPR052925">
    <property type="entry name" value="Phage_Integrase-like_Recomb"/>
</dbReference>
<dbReference type="InterPro" id="IPR010998">
    <property type="entry name" value="Integrase_recombinase_N"/>
</dbReference>
<dbReference type="SUPFAM" id="SSF47823">
    <property type="entry name" value="lambda integrase-like, N-terminal domain"/>
    <property type="match status" value="1"/>
</dbReference>
<reference evidence="4 5" key="1">
    <citation type="submission" date="2019-04" db="EMBL/GenBank/DDBJ databases">
        <title>Comparative genomics of Aeromonas veronii strains pathogenic to fish.</title>
        <authorList>
            <person name="Cascarano M.C."/>
            <person name="Smyrli M."/>
            <person name="Katharios P."/>
        </authorList>
    </citation>
    <scope>NUCLEOTIDE SEQUENCE [LARGE SCALE GENOMIC DNA]</scope>
    <source>
        <strain evidence="4 5">XU1</strain>
    </source>
</reference>
<dbReference type="Gene3D" id="1.10.443.10">
    <property type="entry name" value="Intergrase catalytic core"/>
    <property type="match status" value="1"/>
</dbReference>